<dbReference type="PANTHER" id="PTHR43283">
    <property type="entry name" value="BETA-LACTAMASE-RELATED"/>
    <property type="match status" value="1"/>
</dbReference>
<dbReference type="PANTHER" id="PTHR43283:SF3">
    <property type="entry name" value="BETA-LACTAMASE FAMILY PROTEIN (AFU_ORTHOLOGUE AFUA_5G07500)"/>
    <property type="match status" value="1"/>
</dbReference>
<protein>
    <recommendedName>
        <fullName evidence="1">Beta-lactamase-related domain-containing protein</fullName>
    </recommendedName>
</protein>
<feature type="domain" description="Beta-lactamase-related" evidence="1">
    <location>
        <begin position="29"/>
        <end position="395"/>
    </location>
</feature>
<dbReference type="InterPro" id="IPR012338">
    <property type="entry name" value="Beta-lactam/transpept-like"/>
</dbReference>
<proteinExistence type="predicted"/>
<evidence type="ECO:0000313" key="3">
    <source>
        <dbReference type="Proteomes" id="UP000027222"/>
    </source>
</evidence>
<keyword evidence="3" id="KW-1185">Reference proteome</keyword>
<dbReference type="Proteomes" id="UP000027222">
    <property type="component" value="Unassembled WGS sequence"/>
</dbReference>
<sequence>MQATLEPFSSSQHDDVVSRRQTSFAQLHQTLEAKKVPGFTLGISNIDEEIYFDGGGSNIVDDPTSGEINPDSVFWICSQTKLIAHLAALKLIDQGKITTETPVGDYLPKFRNPVVVDRTSTPKTTFRPARTVVAVKHLLNFSSGLFYPVVPGNLDGLNEGYYSKEMHAAADPVSAFFRIIMGDLPGVPLKFEPGTNFVYGWSSDVLGFLVEKVSGQSLEQFCKEHIFNPLGMKTSFYLTPELRQSLVDLAFREKDGSLSHWANQVNIIEQDPAKVRLHLGGIGMYSSMRDYLKLLRHLMQINAGRSVKNAILKQETVRQIFIPTLPEAGSKSLSDFNMVPGTQWGTALAIATQDWPRRRKKGSVFWGGWAGTSYFLDPTSGIAVVFGVQVTPSRDVEVTKVWLKLEALVYSALSQSEKL</sequence>
<dbReference type="STRING" id="685588.A0A067TBG1"/>
<dbReference type="Pfam" id="PF00144">
    <property type="entry name" value="Beta-lactamase"/>
    <property type="match status" value="1"/>
</dbReference>
<dbReference type="OrthoDB" id="428260at2759"/>
<dbReference type="SUPFAM" id="SSF56601">
    <property type="entry name" value="beta-lactamase/transpeptidase-like"/>
    <property type="match status" value="1"/>
</dbReference>
<name>A0A067TBG1_GALM3</name>
<organism evidence="2 3">
    <name type="scientific">Galerina marginata (strain CBS 339.88)</name>
    <dbReference type="NCBI Taxonomy" id="685588"/>
    <lineage>
        <taxon>Eukaryota</taxon>
        <taxon>Fungi</taxon>
        <taxon>Dikarya</taxon>
        <taxon>Basidiomycota</taxon>
        <taxon>Agaricomycotina</taxon>
        <taxon>Agaricomycetes</taxon>
        <taxon>Agaricomycetidae</taxon>
        <taxon>Agaricales</taxon>
        <taxon>Agaricineae</taxon>
        <taxon>Strophariaceae</taxon>
        <taxon>Galerina</taxon>
    </lineage>
</organism>
<dbReference type="HOGENOM" id="CLU_020027_11_1_1"/>
<reference evidence="3" key="1">
    <citation type="journal article" date="2014" name="Proc. Natl. Acad. Sci. U.S.A.">
        <title>Extensive sampling of basidiomycete genomes demonstrates inadequacy of the white-rot/brown-rot paradigm for wood decay fungi.</title>
        <authorList>
            <person name="Riley R."/>
            <person name="Salamov A.A."/>
            <person name="Brown D.W."/>
            <person name="Nagy L.G."/>
            <person name="Floudas D."/>
            <person name="Held B.W."/>
            <person name="Levasseur A."/>
            <person name="Lombard V."/>
            <person name="Morin E."/>
            <person name="Otillar R."/>
            <person name="Lindquist E.A."/>
            <person name="Sun H."/>
            <person name="LaButti K.M."/>
            <person name="Schmutz J."/>
            <person name="Jabbour D."/>
            <person name="Luo H."/>
            <person name="Baker S.E."/>
            <person name="Pisabarro A.G."/>
            <person name="Walton J.D."/>
            <person name="Blanchette R.A."/>
            <person name="Henrissat B."/>
            <person name="Martin F."/>
            <person name="Cullen D."/>
            <person name="Hibbett D.S."/>
            <person name="Grigoriev I.V."/>
        </authorList>
    </citation>
    <scope>NUCLEOTIDE SEQUENCE [LARGE SCALE GENOMIC DNA]</scope>
    <source>
        <strain evidence="3">CBS 339.88</strain>
    </source>
</reference>
<dbReference type="AlphaFoldDB" id="A0A067TBG1"/>
<dbReference type="EMBL" id="KL142377">
    <property type="protein sequence ID" value="KDR77244.1"/>
    <property type="molecule type" value="Genomic_DNA"/>
</dbReference>
<evidence type="ECO:0000313" key="2">
    <source>
        <dbReference type="EMBL" id="KDR77244.1"/>
    </source>
</evidence>
<dbReference type="Gene3D" id="3.40.710.10">
    <property type="entry name" value="DD-peptidase/beta-lactamase superfamily"/>
    <property type="match status" value="1"/>
</dbReference>
<dbReference type="InterPro" id="IPR001466">
    <property type="entry name" value="Beta-lactam-related"/>
</dbReference>
<evidence type="ECO:0000259" key="1">
    <source>
        <dbReference type="Pfam" id="PF00144"/>
    </source>
</evidence>
<accession>A0A067TBG1</accession>
<dbReference type="InterPro" id="IPR050789">
    <property type="entry name" value="Diverse_Enzym_Activities"/>
</dbReference>
<gene>
    <name evidence="2" type="ORF">GALMADRAFT_246540</name>
</gene>